<gene>
    <name evidence="1" type="ORF">LC087_16830</name>
</gene>
<name>A0ABY9JSH6_9BACI</name>
<proteinExistence type="predicted"/>
<dbReference type="EMBL" id="CP129013">
    <property type="protein sequence ID" value="WLR42351.1"/>
    <property type="molecule type" value="Genomic_DNA"/>
</dbReference>
<keyword evidence="2" id="KW-1185">Reference proteome</keyword>
<evidence type="ECO:0000313" key="1">
    <source>
        <dbReference type="EMBL" id="WLR42351.1"/>
    </source>
</evidence>
<organism evidence="1 2">
    <name type="scientific">Bacillus carboniphilus</name>
    <dbReference type="NCBI Taxonomy" id="86663"/>
    <lineage>
        <taxon>Bacteria</taxon>
        <taxon>Bacillati</taxon>
        <taxon>Bacillota</taxon>
        <taxon>Bacilli</taxon>
        <taxon>Bacillales</taxon>
        <taxon>Bacillaceae</taxon>
        <taxon>Bacillus</taxon>
    </lineage>
</organism>
<sequence>MNFKQVQVVNELMSRFDKPWCVAGGWAIDLFIGRETREHGDIEIVIFRKDQLELKIHLKGWCFQKVVEGELQPWGDEVLYLPIHEIHGVNTNGESLEVLLNETKGDEWRYRRNLNISYPLTSVIQFTKTGVPFLCPEVVLLYKMKNTRKKDHWDFMEVEEYLDDEKKSWLKQAIRSCDLDHKWLPLL</sequence>
<dbReference type="Proteomes" id="UP001197974">
    <property type="component" value="Chromosome"/>
</dbReference>
<accession>A0ABY9JSH6</accession>
<dbReference type="Gene3D" id="3.30.460.40">
    <property type="match status" value="1"/>
</dbReference>
<dbReference type="RefSeq" id="WP_226543243.1">
    <property type="nucleotide sequence ID" value="NZ_CP129013.1"/>
</dbReference>
<evidence type="ECO:0008006" key="3">
    <source>
        <dbReference type="Google" id="ProtNLM"/>
    </source>
</evidence>
<dbReference type="Pfam" id="PF10706">
    <property type="entry name" value="Aminoglyc_resit"/>
    <property type="match status" value="1"/>
</dbReference>
<reference evidence="1 2" key="1">
    <citation type="submission" date="2023-06" db="EMBL/GenBank/DDBJ databases">
        <title>Five Gram-positive bacteria isolated from mangrove sediments in Shenzhen, Guangdong, China.</title>
        <authorList>
            <person name="Yu S."/>
            <person name="Zheng W."/>
            <person name="Huang Y."/>
        </authorList>
    </citation>
    <scope>NUCLEOTIDE SEQUENCE [LARGE SCALE GENOMIC DNA]</scope>
    <source>
        <strain evidence="1 2">SaN35-3</strain>
    </source>
</reference>
<protein>
    <recommendedName>
        <fullName evidence="3">Aminoglycoside-2''-adenylyltransferase</fullName>
    </recommendedName>
</protein>
<dbReference type="InterPro" id="IPR019646">
    <property type="entry name" value="Aminoglyc_AdlTrfase"/>
</dbReference>
<evidence type="ECO:0000313" key="2">
    <source>
        <dbReference type="Proteomes" id="UP001197974"/>
    </source>
</evidence>